<dbReference type="EMBL" id="AP014693">
    <property type="protein sequence ID" value="BAQ02538.2"/>
    <property type="molecule type" value="Genomic_DNA"/>
</dbReference>
<proteinExistence type="predicted"/>
<dbReference type="Proteomes" id="UP000203794">
    <property type="component" value="Segment"/>
</dbReference>
<accession>A0A0A8J951</accession>
<organism evidence="1 2">
    <name type="scientific">Ralstonia phage RSL2</name>
    <dbReference type="NCBI Taxonomy" id="1585840"/>
    <lineage>
        <taxon>Viruses</taxon>
        <taxon>Duplodnaviria</taxon>
        <taxon>Heunggongvirae</taxon>
        <taxon>Uroviricota</taxon>
        <taxon>Caudoviricetes</taxon>
        <taxon>Chimalliviridae</taxon>
        <taxon>Chiangmaivirus</taxon>
        <taxon>Chiangmaivirus RSL2</taxon>
    </lineage>
</organism>
<name>A0A0A8J951_9CAUD</name>
<sequence>MREPEFTKASDGVIWMDTSVISDRPLKITIIDPQQHIAAIMNIFQMLPSIQEYDFTKPALTHLTRKVVITIMEAIVNRRRAWIYGEDTDWHIHLMNLRELIGFDIEAELREELRYDLNDPANKKAADMLDDVLKQLLTLTTEHMNPNRFVLHRLTQGRDLRTLMIEEYADWRVIQWTKAEQEKIANRHETI</sequence>
<keyword evidence="2" id="KW-1185">Reference proteome</keyword>
<evidence type="ECO:0000313" key="2">
    <source>
        <dbReference type="Proteomes" id="UP000203794"/>
    </source>
</evidence>
<reference evidence="1 2" key="1">
    <citation type="submission" date="2014-12" db="EMBL/GenBank/DDBJ databases">
        <title>Genome analysis of a novel jumbo phage RSL2 infecting the phytopathogen Ralstonia solanacearum.</title>
        <authorList>
            <person name="Kawasaki T."/>
            <person name="Fujie M."/>
            <person name="Chatchawankanphanich O."/>
            <person name="Ogata H."/>
            <person name="Yamada T."/>
        </authorList>
    </citation>
    <scope>NUCLEOTIDE SEQUENCE [LARGE SCALE GENOMIC DNA]</scope>
    <source>
        <strain evidence="1 2">RSL2</strain>
    </source>
</reference>
<protein>
    <submittedName>
        <fullName evidence="1">Uncharacterized protein</fullName>
    </submittedName>
</protein>
<evidence type="ECO:0000313" key="1">
    <source>
        <dbReference type="EMBL" id="BAQ02538.2"/>
    </source>
</evidence>